<dbReference type="GO" id="GO:0009451">
    <property type="term" value="P:RNA modification"/>
    <property type="evidence" value="ECO:0007669"/>
    <property type="project" value="InterPro"/>
</dbReference>
<evidence type="ECO:0008006" key="6">
    <source>
        <dbReference type="Google" id="ProtNLM"/>
    </source>
</evidence>
<dbReference type="InterPro" id="IPR002885">
    <property type="entry name" value="PPR_rpt"/>
</dbReference>
<dbReference type="EMBL" id="BSYO01000025">
    <property type="protein sequence ID" value="GMH22684.1"/>
    <property type="molecule type" value="Genomic_DNA"/>
</dbReference>
<evidence type="ECO:0000313" key="4">
    <source>
        <dbReference type="EMBL" id="GMH22684.1"/>
    </source>
</evidence>
<keyword evidence="2" id="KW-0677">Repeat</keyword>
<name>A0AAD3T5D2_NEPGR</name>
<dbReference type="NCBIfam" id="TIGR00756">
    <property type="entry name" value="PPR"/>
    <property type="match status" value="2"/>
</dbReference>
<dbReference type="FunFam" id="1.25.40.10:FF:000073">
    <property type="entry name" value="Pentatricopeptide repeat-containing protein chloroplastic"/>
    <property type="match status" value="1"/>
</dbReference>
<keyword evidence="5" id="KW-1185">Reference proteome</keyword>
<organism evidence="4 5">
    <name type="scientific">Nepenthes gracilis</name>
    <name type="common">Slender pitcher plant</name>
    <dbReference type="NCBI Taxonomy" id="150966"/>
    <lineage>
        <taxon>Eukaryota</taxon>
        <taxon>Viridiplantae</taxon>
        <taxon>Streptophyta</taxon>
        <taxon>Embryophyta</taxon>
        <taxon>Tracheophyta</taxon>
        <taxon>Spermatophyta</taxon>
        <taxon>Magnoliopsida</taxon>
        <taxon>eudicotyledons</taxon>
        <taxon>Gunneridae</taxon>
        <taxon>Pentapetalae</taxon>
        <taxon>Caryophyllales</taxon>
        <taxon>Nepenthaceae</taxon>
        <taxon>Nepenthes</taxon>
    </lineage>
</organism>
<feature type="repeat" description="PPR" evidence="3">
    <location>
        <begin position="88"/>
        <end position="122"/>
    </location>
</feature>
<evidence type="ECO:0000256" key="2">
    <source>
        <dbReference type="ARBA" id="ARBA00022737"/>
    </source>
</evidence>
<dbReference type="InterPro" id="IPR011990">
    <property type="entry name" value="TPR-like_helical_dom_sf"/>
</dbReference>
<feature type="repeat" description="PPR" evidence="3">
    <location>
        <begin position="586"/>
        <end position="620"/>
    </location>
</feature>
<dbReference type="Proteomes" id="UP001279734">
    <property type="component" value="Unassembled WGS sequence"/>
</dbReference>
<dbReference type="FunFam" id="1.25.40.10:FF:000690">
    <property type="entry name" value="Pentatricopeptide repeat-containing protein"/>
    <property type="match status" value="1"/>
</dbReference>
<evidence type="ECO:0000256" key="1">
    <source>
        <dbReference type="ARBA" id="ARBA00006643"/>
    </source>
</evidence>
<protein>
    <recommendedName>
        <fullName evidence="6">Pentatricopeptide repeat-containing protein</fullName>
    </recommendedName>
</protein>
<reference evidence="4" key="1">
    <citation type="submission" date="2023-05" db="EMBL/GenBank/DDBJ databases">
        <title>Nepenthes gracilis genome sequencing.</title>
        <authorList>
            <person name="Fukushima K."/>
        </authorList>
    </citation>
    <scope>NUCLEOTIDE SEQUENCE</scope>
    <source>
        <strain evidence="4">SING2019-196</strain>
    </source>
</reference>
<dbReference type="Pfam" id="PF20431">
    <property type="entry name" value="E_motif"/>
    <property type="match status" value="1"/>
</dbReference>
<dbReference type="PANTHER" id="PTHR47926:SF382">
    <property type="entry name" value="PENTACOTRIPEPTIDE-REPEAT REGION OF PRORP DOMAIN-CONTAINING PROTEIN"/>
    <property type="match status" value="1"/>
</dbReference>
<dbReference type="InterPro" id="IPR046848">
    <property type="entry name" value="E_motif"/>
</dbReference>
<evidence type="ECO:0000256" key="3">
    <source>
        <dbReference type="PROSITE-ProRule" id="PRU00708"/>
    </source>
</evidence>
<feature type="repeat" description="PPR" evidence="3">
    <location>
        <begin position="384"/>
        <end position="418"/>
    </location>
</feature>
<dbReference type="AlphaFoldDB" id="A0AAD3T5D2"/>
<feature type="repeat" description="PPR" evidence="3">
    <location>
        <begin position="186"/>
        <end position="220"/>
    </location>
</feature>
<dbReference type="PROSITE" id="PS51375">
    <property type="entry name" value="PPR"/>
    <property type="match status" value="4"/>
</dbReference>
<sequence length="812" mass="90003">MNRFIISIRCLHTFRSIEGLLTRSLHPQAVKSSLSLSSPYLVDQAYSLFLKSGHALDAHVATSLITHFAKSGDFSRSLQFLLDTQDPDIVAFNALLSGYARFHVSAASFSLYSKLTCSGLVPNCYTLSSLIKSCDNIDQIRIVHVFCIKLGLNSSSFVVGGLVGRYARYRSLESSEKCFQECLFLDEVVWTAMINGYIWNGEFENGREAFVVMEGLGFELNEFSLTTVLGALLDVKEGEQIHGFAVKMGFLSGSLNHLSNAIMSMYCRCRSSFDAVKVFDEIPEPDVVSWTVRISAARDGMEAFEMFNLLRSGNLEANELTFINILSVMEGPKLLKPGRQVHLLSCKLGYIVFVSIANALISMYGKCGEMNDAILVFDELVCHDSVSWNSLIGGYAENELIGPALSTFSQMRDCCLEPDKYTLASILVAASNSNFGKLVMQIHSYVIKIGFMSDDSMLSCLITSYSKCNRIENAKKVFAETEIMNAGHLQVVTSAAVNSSCPAVALELFKSTRSSFSESDRVTLSIVLKACSALTNLAEGQAIHSLVLKSGISDDSFIESALIDVYCKCGCISDSEKVFRDINKDNLAAWNAMIMGYSQHGLYHEVLDLFKMMTGLGLKPDEITFLGILTSCCHAQLVNEAHVHLYSMFKLHGVAPCLEHYACVIDLLGRVGLIEEAKMMIDQMPVSPDAQIWQILLSACSIYGKLDLGKVAAMELLKLHPDNDSAYVLLSGLYAKASNWDAVRRLRKEMKNEVKYKEPGYSWIEIGKFIYYFLAEDTSHTEIELIYQNLHSLSMQILPLYEVENVGVGTLM</sequence>
<dbReference type="Pfam" id="PF13041">
    <property type="entry name" value="PPR_2"/>
    <property type="match status" value="2"/>
</dbReference>
<gene>
    <name evidence="4" type="ORF">Nepgr_024527</name>
</gene>
<dbReference type="GO" id="GO:0003729">
    <property type="term" value="F:mRNA binding"/>
    <property type="evidence" value="ECO:0007669"/>
    <property type="project" value="UniProtKB-ARBA"/>
</dbReference>
<dbReference type="InterPro" id="IPR046960">
    <property type="entry name" value="PPR_At4g14850-like_plant"/>
</dbReference>
<accession>A0AAD3T5D2</accession>
<comment type="caution">
    <text evidence="4">The sequence shown here is derived from an EMBL/GenBank/DDBJ whole genome shotgun (WGS) entry which is preliminary data.</text>
</comment>
<proteinExistence type="inferred from homology"/>
<comment type="similarity">
    <text evidence="1">Belongs to the PPR family. PCMP-H subfamily.</text>
</comment>
<evidence type="ECO:0000313" key="5">
    <source>
        <dbReference type="Proteomes" id="UP001279734"/>
    </source>
</evidence>
<dbReference type="PANTHER" id="PTHR47926">
    <property type="entry name" value="PENTATRICOPEPTIDE REPEAT-CONTAINING PROTEIN"/>
    <property type="match status" value="1"/>
</dbReference>
<dbReference type="Pfam" id="PF01535">
    <property type="entry name" value="PPR"/>
    <property type="match status" value="6"/>
</dbReference>
<dbReference type="Gene3D" id="1.25.40.10">
    <property type="entry name" value="Tetratricopeptide repeat domain"/>
    <property type="match status" value="6"/>
</dbReference>